<dbReference type="EMBL" id="OX596115">
    <property type="protein sequence ID" value="CAN0472003.1"/>
    <property type="molecule type" value="Genomic_DNA"/>
</dbReference>
<organism evidence="1 2">
    <name type="scientific">Rangifer tarandus platyrhynchus</name>
    <name type="common">Svalbard reindeer</name>
    <dbReference type="NCBI Taxonomy" id="3082113"/>
    <lineage>
        <taxon>Eukaryota</taxon>
        <taxon>Metazoa</taxon>
        <taxon>Chordata</taxon>
        <taxon>Craniata</taxon>
        <taxon>Vertebrata</taxon>
        <taxon>Euteleostomi</taxon>
        <taxon>Mammalia</taxon>
        <taxon>Eutheria</taxon>
        <taxon>Laurasiatheria</taxon>
        <taxon>Artiodactyla</taxon>
        <taxon>Ruminantia</taxon>
        <taxon>Pecora</taxon>
        <taxon>Cervidae</taxon>
        <taxon>Odocoileinae</taxon>
        <taxon>Rangifer</taxon>
    </lineage>
</organism>
<name>A0AC59ZNR3_RANTA</name>
<evidence type="ECO:0000313" key="2">
    <source>
        <dbReference type="Proteomes" id="UP001162501"/>
    </source>
</evidence>
<accession>A0AC59ZNR3</accession>
<reference evidence="1" key="2">
    <citation type="submission" date="2025-03" db="EMBL/GenBank/DDBJ databases">
        <authorList>
            <consortium name="ELIXIR-Norway"/>
            <consortium name="Elixir Norway"/>
        </authorList>
    </citation>
    <scope>NUCLEOTIDE SEQUENCE</scope>
</reference>
<sequence length="174" mass="19541">MEETFSTLKIKYGLGVKLKTTVLPEKSGLSFHVRRKHKQSPEEACVEETQAPALLLQPHSASSEFPASAASHWRELTWRWTLSSEIPWLTPHGVDRLSWDIAQIVNTLVSRASLVAQMVKNLPAMQETWVRSLDWEGPLEEEMATHSSILAGETSWTEEPGGLQSTGSQRVRHD</sequence>
<protein>
    <submittedName>
        <fullName evidence="1">Uncharacterized protein</fullName>
    </submittedName>
</protein>
<proteinExistence type="predicted"/>
<evidence type="ECO:0000313" key="1">
    <source>
        <dbReference type="EMBL" id="CAN0472003.1"/>
    </source>
</evidence>
<dbReference type="Proteomes" id="UP001162501">
    <property type="component" value="Chromosome 31"/>
</dbReference>
<reference evidence="1" key="1">
    <citation type="submission" date="2023-05" db="EMBL/GenBank/DDBJ databases">
        <authorList>
            <consortium name="ELIXIR-Norway"/>
        </authorList>
    </citation>
    <scope>NUCLEOTIDE SEQUENCE</scope>
</reference>
<gene>
    <name evidence="1" type="ORF">MRATA1EN22A_LOCUS20567</name>
</gene>